<comment type="caution">
    <text evidence="2">The sequence shown here is derived from an EMBL/GenBank/DDBJ whole genome shotgun (WGS) entry which is preliminary data.</text>
</comment>
<dbReference type="InterPro" id="IPR036869">
    <property type="entry name" value="J_dom_sf"/>
</dbReference>
<name>A0A218W1C0_PUNGR</name>
<dbReference type="Proteomes" id="UP000197138">
    <property type="component" value="Unassembled WGS sequence"/>
</dbReference>
<dbReference type="InterPro" id="IPR001623">
    <property type="entry name" value="DnaJ_domain"/>
</dbReference>
<sequence length="227" mass="25260">MAGEEEKGGDFYAVLGLKKECTASELRDAYKKLALRWHPDRCSASGNSKSVEESKKKFQAIQHAYSVLSDANKRFMYDVGVYESDDDETDMGEFFNEMAVMMSQTESNENGEESLEELQELFHEMLQGDNMESFASTSQTCFSNNTVYTTSSSTSSYVSYRAGSASSSKRNSMEMSRGNGESSSGFDCHFKDFCFGMEEGRGLKKRKLGTGGGTPEPIAGDKWIRAW</sequence>
<dbReference type="SMART" id="SM00271">
    <property type="entry name" value="DnaJ"/>
    <property type="match status" value="1"/>
</dbReference>
<dbReference type="SUPFAM" id="SSF46565">
    <property type="entry name" value="Chaperone J-domain"/>
    <property type="match status" value="1"/>
</dbReference>
<evidence type="ECO:0000313" key="2">
    <source>
        <dbReference type="EMBL" id="OWM66545.1"/>
    </source>
</evidence>
<evidence type="ECO:0000259" key="1">
    <source>
        <dbReference type="PROSITE" id="PS50076"/>
    </source>
</evidence>
<dbReference type="EMBL" id="MTKT01005554">
    <property type="protein sequence ID" value="OWM66545.1"/>
    <property type="molecule type" value="Genomic_DNA"/>
</dbReference>
<dbReference type="PRINTS" id="PR00625">
    <property type="entry name" value="JDOMAIN"/>
</dbReference>
<reference evidence="3" key="1">
    <citation type="journal article" date="2017" name="Plant J.">
        <title>The pomegranate (Punica granatum L.) genome and the genomics of punicalagin biosynthesis.</title>
        <authorList>
            <person name="Qin G."/>
            <person name="Xu C."/>
            <person name="Ming R."/>
            <person name="Tang H."/>
            <person name="Guyot R."/>
            <person name="Kramer E.M."/>
            <person name="Hu Y."/>
            <person name="Yi X."/>
            <person name="Qi Y."/>
            <person name="Xu X."/>
            <person name="Gao Z."/>
            <person name="Pan H."/>
            <person name="Jian J."/>
            <person name="Tian Y."/>
            <person name="Yue Z."/>
            <person name="Xu Y."/>
        </authorList>
    </citation>
    <scope>NUCLEOTIDE SEQUENCE [LARGE SCALE GENOMIC DNA]</scope>
    <source>
        <strain evidence="3">cv. Dabenzi</strain>
    </source>
</reference>
<dbReference type="CDD" id="cd06257">
    <property type="entry name" value="DnaJ"/>
    <property type="match status" value="1"/>
</dbReference>
<dbReference type="AlphaFoldDB" id="A0A218W1C0"/>
<dbReference type="Gene3D" id="1.10.287.110">
    <property type="entry name" value="DnaJ domain"/>
    <property type="match status" value="1"/>
</dbReference>
<dbReference type="Pfam" id="PF00226">
    <property type="entry name" value="DnaJ"/>
    <property type="match status" value="1"/>
</dbReference>
<dbReference type="PANTHER" id="PTHR44743:SF5">
    <property type="entry name" value="CHAPERONE DNAJ-DOMAIN SUPERFAMILY PROTEIN"/>
    <property type="match status" value="1"/>
</dbReference>
<evidence type="ECO:0000313" key="3">
    <source>
        <dbReference type="Proteomes" id="UP000197138"/>
    </source>
</evidence>
<gene>
    <name evidence="2" type="ORF">CDL15_Pgr013762</name>
</gene>
<organism evidence="2 3">
    <name type="scientific">Punica granatum</name>
    <name type="common">Pomegranate</name>
    <dbReference type="NCBI Taxonomy" id="22663"/>
    <lineage>
        <taxon>Eukaryota</taxon>
        <taxon>Viridiplantae</taxon>
        <taxon>Streptophyta</taxon>
        <taxon>Embryophyta</taxon>
        <taxon>Tracheophyta</taxon>
        <taxon>Spermatophyta</taxon>
        <taxon>Magnoliopsida</taxon>
        <taxon>eudicotyledons</taxon>
        <taxon>Gunneridae</taxon>
        <taxon>Pentapetalae</taxon>
        <taxon>rosids</taxon>
        <taxon>malvids</taxon>
        <taxon>Myrtales</taxon>
        <taxon>Lythraceae</taxon>
        <taxon>Punica</taxon>
    </lineage>
</organism>
<protein>
    <recommendedName>
        <fullName evidence="1">J domain-containing protein</fullName>
    </recommendedName>
</protein>
<proteinExistence type="predicted"/>
<feature type="domain" description="J" evidence="1">
    <location>
        <begin position="10"/>
        <end position="81"/>
    </location>
</feature>
<accession>A0A218W1C0</accession>
<dbReference type="PROSITE" id="PS50076">
    <property type="entry name" value="DNAJ_2"/>
    <property type="match status" value="1"/>
</dbReference>
<dbReference type="PANTHER" id="PTHR44743">
    <property type="entry name" value="PUTATIVE, EXPRESSED-RELATED"/>
    <property type="match status" value="1"/>
</dbReference>